<protein>
    <submittedName>
        <fullName evidence="3">Uncharacterized protein</fullName>
    </submittedName>
</protein>
<name>A0A6A6R5U7_9PEZI</name>
<evidence type="ECO:0000313" key="3">
    <source>
        <dbReference type="EMBL" id="KAF2499941.1"/>
    </source>
</evidence>
<keyword evidence="4" id="KW-1185">Reference proteome</keyword>
<evidence type="ECO:0000256" key="2">
    <source>
        <dbReference type="SAM" id="MobiDB-lite"/>
    </source>
</evidence>
<dbReference type="AlphaFoldDB" id="A0A6A6R5U7"/>
<accession>A0A6A6R5U7</accession>
<feature type="coiled-coil region" evidence="1">
    <location>
        <begin position="230"/>
        <end position="275"/>
    </location>
</feature>
<sequence>MAPPAHHRDCVWDGESWSHHAADCVLHDEHLLAAKRFADDWLDGKFTRAKSRKKEDPAQHAKEGKSTAAVVDQVKMGDTGSEDRLATVERRLEALEAWEKQMMEKSRGNVDPETKKGSETTSDQEQRRRLLAEIDSLKEQLRVRHDQGLKTEEALSTVKGTLASGEKEIRSFKRLLNQQKEEGDMKMIVLKRSKDKEFEEMKRAKGAEIEKLQGRIDENAKSLYELGILFNQHKDMATSLEKNLTALKAKDQEEIRSLRAQLALAQQETNALKTTLSSIKDAVNMDVSERPAKRPRIDYGGSQSAAVSSPPANFSLPSATQTPFEKLQKSYSNFDFIALHGNARLVGSEFPHCLREKLAVFIPFFHSDGVLPIEDPKITSKCLHLISRATVYDSQWPKDSPGRQACRSCSRKKVLCVVLSRKPSSTGDKTELTILPLRKELRETATTDPNDIGMWITRSLEDVRAAAVRNDDLWE</sequence>
<evidence type="ECO:0000313" key="4">
    <source>
        <dbReference type="Proteomes" id="UP000799750"/>
    </source>
</evidence>
<feature type="region of interest" description="Disordered" evidence="2">
    <location>
        <begin position="101"/>
        <end position="126"/>
    </location>
</feature>
<organism evidence="3 4">
    <name type="scientific">Lophium mytilinum</name>
    <dbReference type="NCBI Taxonomy" id="390894"/>
    <lineage>
        <taxon>Eukaryota</taxon>
        <taxon>Fungi</taxon>
        <taxon>Dikarya</taxon>
        <taxon>Ascomycota</taxon>
        <taxon>Pezizomycotina</taxon>
        <taxon>Dothideomycetes</taxon>
        <taxon>Pleosporomycetidae</taxon>
        <taxon>Mytilinidiales</taxon>
        <taxon>Mytilinidiaceae</taxon>
        <taxon>Lophium</taxon>
    </lineage>
</organism>
<proteinExistence type="predicted"/>
<evidence type="ECO:0000256" key="1">
    <source>
        <dbReference type="SAM" id="Coils"/>
    </source>
</evidence>
<gene>
    <name evidence="3" type="ORF">BU16DRAFT_534585</name>
</gene>
<dbReference type="OrthoDB" id="10528285at2759"/>
<keyword evidence="1" id="KW-0175">Coiled coil</keyword>
<feature type="region of interest" description="Disordered" evidence="2">
    <location>
        <begin position="293"/>
        <end position="313"/>
    </location>
</feature>
<reference evidence="3" key="1">
    <citation type="journal article" date="2020" name="Stud. Mycol.">
        <title>101 Dothideomycetes genomes: a test case for predicting lifestyles and emergence of pathogens.</title>
        <authorList>
            <person name="Haridas S."/>
            <person name="Albert R."/>
            <person name="Binder M."/>
            <person name="Bloem J."/>
            <person name="Labutti K."/>
            <person name="Salamov A."/>
            <person name="Andreopoulos B."/>
            <person name="Baker S."/>
            <person name="Barry K."/>
            <person name="Bills G."/>
            <person name="Bluhm B."/>
            <person name="Cannon C."/>
            <person name="Castanera R."/>
            <person name="Culley D."/>
            <person name="Daum C."/>
            <person name="Ezra D."/>
            <person name="Gonzalez J."/>
            <person name="Henrissat B."/>
            <person name="Kuo A."/>
            <person name="Liang C."/>
            <person name="Lipzen A."/>
            <person name="Lutzoni F."/>
            <person name="Magnuson J."/>
            <person name="Mondo S."/>
            <person name="Nolan M."/>
            <person name="Ohm R."/>
            <person name="Pangilinan J."/>
            <person name="Park H.-J."/>
            <person name="Ramirez L."/>
            <person name="Alfaro M."/>
            <person name="Sun H."/>
            <person name="Tritt A."/>
            <person name="Yoshinaga Y."/>
            <person name="Zwiers L.-H."/>
            <person name="Turgeon B."/>
            <person name="Goodwin S."/>
            <person name="Spatafora J."/>
            <person name="Crous P."/>
            <person name="Grigoriev I."/>
        </authorList>
    </citation>
    <scope>NUCLEOTIDE SEQUENCE</scope>
    <source>
        <strain evidence="3">CBS 269.34</strain>
    </source>
</reference>
<dbReference type="Proteomes" id="UP000799750">
    <property type="component" value="Unassembled WGS sequence"/>
</dbReference>
<dbReference type="EMBL" id="MU004183">
    <property type="protein sequence ID" value="KAF2499941.1"/>
    <property type="molecule type" value="Genomic_DNA"/>
</dbReference>
<feature type="compositionally biased region" description="Polar residues" evidence="2">
    <location>
        <begin position="301"/>
        <end position="313"/>
    </location>
</feature>